<dbReference type="Proteomes" id="UP001642484">
    <property type="component" value="Unassembled WGS sequence"/>
</dbReference>
<dbReference type="SUPFAM" id="SSF56672">
    <property type="entry name" value="DNA/RNA polymerases"/>
    <property type="match status" value="1"/>
</dbReference>
<dbReference type="Gene3D" id="3.10.10.10">
    <property type="entry name" value="HIV Type 1 Reverse Transcriptase, subunit A, domain 1"/>
    <property type="match status" value="1"/>
</dbReference>
<organism evidence="3 4">
    <name type="scientific">Durusdinium trenchii</name>
    <dbReference type="NCBI Taxonomy" id="1381693"/>
    <lineage>
        <taxon>Eukaryota</taxon>
        <taxon>Sar</taxon>
        <taxon>Alveolata</taxon>
        <taxon>Dinophyceae</taxon>
        <taxon>Suessiales</taxon>
        <taxon>Symbiodiniaceae</taxon>
        <taxon>Durusdinium</taxon>
    </lineage>
</organism>
<evidence type="ECO:0000256" key="2">
    <source>
        <dbReference type="SAM" id="MobiDB-lite"/>
    </source>
</evidence>
<dbReference type="InterPro" id="IPR043502">
    <property type="entry name" value="DNA/RNA_pol_sf"/>
</dbReference>
<reference evidence="3 4" key="1">
    <citation type="submission" date="2024-02" db="EMBL/GenBank/DDBJ databases">
        <authorList>
            <person name="Chen Y."/>
            <person name="Shah S."/>
            <person name="Dougan E. K."/>
            <person name="Thang M."/>
            <person name="Chan C."/>
        </authorList>
    </citation>
    <scope>NUCLEOTIDE SEQUENCE [LARGE SCALE GENOMIC DNA]</scope>
</reference>
<feature type="compositionally biased region" description="Gly residues" evidence="2">
    <location>
        <begin position="1"/>
        <end position="10"/>
    </location>
</feature>
<feature type="region of interest" description="Disordered" evidence="2">
    <location>
        <begin position="31"/>
        <end position="60"/>
    </location>
</feature>
<dbReference type="PANTHER" id="PTHR33050:SF7">
    <property type="entry name" value="RIBONUCLEASE H"/>
    <property type="match status" value="1"/>
</dbReference>
<sequence>NFIARGGGGRRMNRFDAEASDIPEAAREAMGGRLKGPDRPHGEGDWRGPGKASEKGKMQHPRKYGQFFVTDRDGNQICYKFAKGQPGACAEPCSDQRRSETKEVRVVFAEFFAGMGGFSEAMKLVGTSLVEVRATLDGYAGEWNILAEEDYEMAKQQLCGEEIDHAHFAPACRTMSMARRSDQFGTVKVLRDANRPEGYGDKDAEESNEMVKRMVALCLMLNGRGATFAIENPWMSFLWLLQSMQKVMRMKNAELLCLHQCAYGASSVKPTGILTTAVWMKLGTPTRNNSLWQGMGLCYREVDMENEPCSRISLRTMPGLEQSIQMLDDVKVGKKMDGREELQDCGKMEKRAFSKNWALRQMGEKIRRVIEGHMKEDEVENMVVDMKKGTSAEWIKEIRKALRKEFGAKEEDKGLQTELWQSMLMQAEDADKEVLIEWMKNGFPLGIKKEIENTGIFPETLEDSAAVEASRVEGLLKGDYDGSLKNYVSFEEAGQPAEELLKEMERAGRTEVFASWDQVVQKVGPAEAVLTKLACITKLKESGELKHRLVVDCRRSGVNGLAQVRERVILPKVTDFVKSVQRILKKTSWNVDGSWQFELFSSDFSNAFYMCPLRSEERCFVIFKGRDGRYHVSRCVVFGLAAGPLLWARIASAAMRLAQATMKDHEAAISCYVDDPLLAILGPSPYERMKSFCICTLLWQSLGLDMAWRKSCHGQMVPWIGYEISLAGKAMGDVTVRMAENKRVKLHETFEQLLAYRGMMPLRLLQQATGVLGWASSILMAARPWLSMLYAASTQHQRTEPIRHRARERKGLVFVRQVDNALRWLSAMVQEVNNADRELMQSDAGDPAFQNEWELLTVWLSLEAFTPWLKQMYATPQVLIRTDNMAALRASSEFKAKSPILTQLAAEISILVEILQLLPLQAEHDGYDASAVGDLSRAATMTLGEVLRRKRKQGPWQPDASVKRPTRGSAELALRIAEDEAERCLAVKQFGSLKLAPATIDTKDSLFGLWGKICERLHLESLPVTERSINEVTAILRASGYRAAMAYVYEAKTRHVREGHEWNDRLQMALADAKRAAKRALGPPTRAEEIRPEWWSQVAVKCGKEPREIEFEADEPAGGLRVWVLATKFLLRETELAGLTVDSDGIHLDRAAMTVSLHLTVQKTDPTAKGKWRTLACSCGKKHPSVCPYHTSLDLVNLQLRALRLTRQDEAKGKGYPLIGRLDNAKAFVEKEKMISHAKKFGTLVSRVVQEAKELDIERVTGHFARRSGAKDLARQGIPLTAIQWMARHSSNVTLQYVEDAWSEAPRSDLQLQDMSTLCEMASATLARVEQVEKAVDDTEEWMRQQLAKLSPVEQTSEEEPETYDEICKKCLVEKAM</sequence>
<evidence type="ECO:0000313" key="3">
    <source>
        <dbReference type="EMBL" id="CAK9117619.1"/>
    </source>
</evidence>
<protein>
    <submittedName>
        <fullName evidence="3">Uncharacterized protein</fullName>
    </submittedName>
</protein>
<dbReference type="Gene3D" id="3.30.70.270">
    <property type="match status" value="1"/>
</dbReference>
<dbReference type="Gene3D" id="1.10.443.10">
    <property type="entry name" value="Intergrase catalytic core"/>
    <property type="match status" value="1"/>
</dbReference>
<dbReference type="InterPro" id="IPR052055">
    <property type="entry name" value="Hepadnavirus_pol/RT"/>
</dbReference>
<dbReference type="EMBL" id="CAXAMN010028764">
    <property type="protein sequence ID" value="CAK9117619.1"/>
    <property type="molecule type" value="Genomic_DNA"/>
</dbReference>
<keyword evidence="1" id="KW-0233">DNA recombination</keyword>
<dbReference type="PANTHER" id="PTHR33050">
    <property type="entry name" value="REVERSE TRANSCRIPTASE DOMAIN-CONTAINING PROTEIN"/>
    <property type="match status" value="1"/>
</dbReference>
<evidence type="ECO:0000313" key="4">
    <source>
        <dbReference type="Proteomes" id="UP001642484"/>
    </source>
</evidence>
<dbReference type="InterPro" id="IPR011010">
    <property type="entry name" value="DNA_brk_join_enz"/>
</dbReference>
<dbReference type="InterPro" id="IPR013762">
    <property type="entry name" value="Integrase-like_cat_sf"/>
</dbReference>
<gene>
    <name evidence="3" type="ORF">CCMP2556_LOCUS54906</name>
</gene>
<accession>A0ABP0SZU7</accession>
<feature type="non-terminal residue" evidence="3">
    <location>
        <position position="1"/>
    </location>
</feature>
<dbReference type="SUPFAM" id="SSF56349">
    <property type="entry name" value="DNA breaking-rejoining enzymes"/>
    <property type="match status" value="1"/>
</dbReference>
<keyword evidence="4" id="KW-1185">Reference proteome</keyword>
<feature type="region of interest" description="Disordered" evidence="2">
    <location>
        <begin position="1"/>
        <end position="20"/>
    </location>
</feature>
<feature type="compositionally biased region" description="Basic and acidic residues" evidence="2">
    <location>
        <begin position="35"/>
        <end position="57"/>
    </location>
</feature>
<evidence type="ECO:0000256" key="1">
    <source>
        <dbReference type="ARBA" id="ARBA00023172"/>
    </source>
</evidence>
<name>A0ABP0SZU7_9DINO</name>
<comment type="caution">
    <text evidence="3">The sequence shown here is derived from an EMBL/GenBank/DDBJ whole genome shotgun (WGS) entry which is preliminary data.</text>
</comment>
<proteinExistence type="predicted"/>
<dbReference type="InterPro" id="IPR043128">
    <property type="entry name" value="Rev_trsase/Diguanyl_cyclase"/>
</dbReference>